<name>A3MWW4_PYRCJ</name>
<dbReference type="OrthoDB" id="27067at2157"/>
<dbReference type="RefSeq" id="WP_011850390.1">
    <property type="nucleotide sequence ID" value="NC_009073.1"/>
</dbReference>
<sequence>MLVLIFHGSPDAEHNKQAAMLAKAVGAGYAFLEAEPMFTGGLGMPVFVADGADYRKALSIAAVKAPPLVKWPGFREFLLSLGAQLYIFHGPDRGDVGALGLPVAFLEGEPNIRDAPCVNVAAPVVLTRGYIYKKIESLYARCGARLLPPLAEQRQFLLYFKSVLPIVLEKWGPSKSVT</sequence>
<evidence type="ECO:0000313" key="2">
    <source>
        <dbReference type="Proteomes" id="UP000001431"/>
    </source>
</evidence>
<dbReference type="HOGENOM" id="CLU_1493053_0_0_2"/>
<proteinExistence type="predicted"/>
<protein>
    <submittedName>
        <fullName evidence="1">Uncharacterized protein</fullName>
    </submittedName>
</protein>
<evidence type="ECO:0000313" key="1">
    <source>
        <dbReference type="EMBL" id="ABO09131.1"/>
    </source>
</evidence>
<dbReference type="Proteomes" id="UP000001431">
    <property type="component" value="Chromosome"/>
</dbReference>
<dbReference type="KEGG" id="pcl:Pcal_1714"/>
<accession>A3MWW4</accession>
<keyword evidence="2" id="KW-1185">Reference proteome</keyword>
<dbReference type="STRING" id="410359.Pcal_1714"/>
<dbReference type="GeneID" id="4909480"/>
<reference evidence="1" key="1">
    <citation type="submission" date="2007-02" db="EMBL/GenBank/DDBJ databases">
        <title>Complete sequence of Pyrobaculum calidifontis JCM 11548.</title>
        <authorList>
            <consortium name="US DOE Joint Genome Institute"/>
            <person name="Copeland A."/>
            <person name="Lucas S."/>
            <person name="Lapidus A."/>
            <person name="Barry K."/>
            <person name="Glavina del Rio T."/>
            <person name="Dalin E."/>
            <person name="Tice H."/>
            <person name="Pitluck S."/>
            <person name="Chain P."/>
            <person name="Malfatti S."/>
            <person name="Shin M."/>
            <person name="Vergez L."/>
            <person name="Schmutz J."/>
            <person name="Larimer F."/>
            <person name="Land M."/>
            <person name="Hauser L."/>
            <person name="Kyrpides N."/>
            <person name="Mikhailova N."/>
            <person name="Cozen A.E."/>
            <person name="Fitz-Gibbon S.T."/>
            <person name="House C.H."/>
            <person name="Saltikov C."/>
            <person name="Lowe T.M."/>
            <person name="Richardson P."/>
        </authorList>
    </citation>
    <scope>NUCLEOTIDE SEQUENCE [LARGE SCALE GENOMIC DNA]</scope>
    <source>
        <strain evidence="1">JCM 11548</strain>
    </source>
</reference>
<dbReference type="AlphaFoldDB" id="A3MWW4"/>
<dbReference type="EMBL" id="CP000561">
    <property type="protein sequence ID" value="ABO09131.1"/>
    <property type="molecule type" value="Genomic_DNA"/>
</dbReference>
<dbReference type="eggNOG" id="arCOG05434">
    <property type="taxonomic scope" value="Archaea"/>
</dbReference>
<organism evidence="1 2">
    <name type="scientific">Pyrobaculum calidifontis (strain DSM 21063 / JCM 11548 / VA1)</name>
    <dbReference type="NCBI Taxonomy" id="410359"/>
    <lineage>
        <taxon>Archaea</taxon>
        <taxon>Thermoproteota</taxon>
        <taxon>Thermoprotei</taxon>
        <taxon>Thermoproteales</taxon>
        <taxon>Thermoproteaceae</taxon>
        <taxon>Pyrobaculum</taxon>
    </lineage>
</organism>
<gene>
    <name evidence="1" type="ordered locus">Pcal_1714</name>
</gene>